<feature type="chain" id="PRO_5020907825" evidence="2">
    <location>
        <begin position="18"/>
        <end position="176"/>
    </location>
</feature>
<dbReference type="EMBL" id="SLXP01000001">
    <property type="protein sequence ID" value="TCP44469.1"/>
    <property type="molecule type" value="Genomic_DNA"/>
</dbReference>
<dbReference type="PANTHER" id="PTHR13194:SF19">
    <property type="entry name" value="NAD(P)-BINDING ROSSMANN-FOLD SUPERFAMILY PROTEIN"/>
    <property type="match status" value="1"/>
</dbReference>
<protein>
    <submittedName>
        <fullName evidence="4">Complex I intermediate-associated protein 30 (CIA30)</fullName>
    </submittedName>
</protein>
<dbReference type="Pfam" id="PF08547">
    <property type="entry name" value="CIA30"/>
    <property type="match status" value="1"/>
</dbReference>
<dbReference type="GO" id="GO:0051082">
    <property type="term" value="F:unfolded protein binding"/>
    <property type="evidence" value="ECO:0007669"/>
    <property type="project" value="TreeGrafter"/>
</dbReference>
<dbReference type="AlphaFoldDB" id="A0A4R2Q7F2"/>
<feature type="signal peptide" evidence="2">
    <location>
        <begin position="1"/>
        <end position="17"/>
    </location>
</feature>
<dbReference type="GO" id="GO:0010257">
    <property type="term" value="P:NADH dehydrogenase complex assembly"/>
    <property type="evidence" value="ECO:0007669"/>
    <property type="project" value="TreeGrafter"/>
</dbReference>
<dbReference type="InterPro" id="IPR013857">
    <property type="entry name" value="NADH-UbQ_OxRdtase-assoc_prot30"/>
</dbReference>
<evidence type="ECO:0000259" key="3">
    <source>
        <dbReference type="Pfam" id="PF08547"/>
    </source>
</evidence>
<dbReference type="RefSeq" id="WP_243695746.1">
    <property type="nucleotide sequence ID" value="NZ_SLXP01000001.1"/>
</dbReference>
<evidence type="ECO:0000313" key="4">
    <source>
        <dbReference type="EMBL" id="TCP44469.1"/>
    </source>
</evidence>
<gene>
    <name evidence="4" type="ORF">EV662_101563</name>
</gene>
<dbReference type="Proteomes" id="UP000294835">
    <property type="component" value="Unassembled WGS sequence"/>
</dbReference>
<accession>A0A4R2Q7F2</accession>
<comment type="caution">
    <text evidence="4">The sequence shown here is derived from an EMBL/GenBank/DDBJ whole genome shotgun (WGS) entry which is preliminary data.</text>
</comment>
<feature type="domain" description="NADH:ubiquinone oxidoreductase intermediate-associated protein 30" evidence="3">
    <location>
        <begin position="27"/>
        <end position="162"/>
    </location>
</feature>
<dbReference type="PANTHER" id="PTHR13194">
    <property type="entry name" value="COMPLEX I INTERMEDIATE-ASSOCIATED PROTEIN 30"/>
    <property type="match status" value="1"/>
</dbReference>
<evidence type="ECO:0000256" key="1">
    <source>
        <dbReference type="ARBA" id="ARBA00007884"/>
    </source>
</evidence>
<dbReference type="InterPro" id="IPR008979">
    <property type="entry name" value="Galactose-bd-like_sf"/>
</dbReference>
<reference evidence="4 5" key="1">
    <citation type="submission" date="2019-03" db="EMBL/GenBank/DDBJ databases">
        <title>Genomic Encyclopedia of Type Strains, Phase IV (KMG-IV): sequencing the most valuable type-strain genomes for metagenomic binning, comparative biology and taxonomic classification.</title>
        <authorList>
            <person name="Goeker M."/>
        </authorList>
    </citation>
    <scope>NUCLEOTIDE SEQUENCE [LARGE SCALE GENOMIC DNA]</scope>
    <source>
        <strain evidence="4 5">DSM 18063</strain>
    </source>
</reference>
<name>A0A4R2Q7F2_9RHOB</name>
<comment type="similarity">
    <text evidence="1">Belongs to the CIA30 family.</text>
</comment>
<sequence>MRLAAALILALALPAEATEQMQPITRDSAQAWSFLSDRVMGGISEGHADFSEDDGQGLLRLSGMVSTANRGGFIQMRRDIDIPPGAQGLVLRVRGDGQRYYVHLRMRGLRMPWQFYQAPFETTADWREIRIPFTAFRPKGGFQRATPRPDSVESLGIAAYGRDQSADVMLSGLGFY</sequence>
<proteinExistence type="inferred from homology"/>
<evidence type="ECO:0000256" key="2">
    <source>
        <dbReference type="SAM" id="SignalP"/>
    </source>
</evidence>
<keyword evidence="2" id="KW-0732">Signal</keyword>
<dbReference type="SUPFAM" id="SSF49785">
    <property type="entry name" value="Galactose-binding domain-like"/>
    <property type="match status" value="1"/>
</dbReference>
<keyword evidence="5" id="KW-1185">Reference proteome</keyword>
<evidence type="ECO:0000313" key="5">
    <source>
        <dbReference type="Proteomes" id="UP000294835"/>
    </source>
</evidence>
<organism evidence="4 5">
    <name type="scientific">Rhodovulum marinum</name>
    <dbReference type="NCBI Taxonomy" id="320662"/>
    <lineage>
        <taxon>Bacteria</taxon>
        <taxon>Pseudomonadati</taxon>
        <taxon>Pseudomonadota</taxon>
        <taxon>Alphaproteobacteria</taxon>
        <taxon>Rhodobacterales</taxon>
        <taxon>Paracoccaceae</taxon>
        <taxon>Rhodovulum</taxon>
    </lineage>
</organism>
<dbReference type="InterPro" id="IPR039131">
    <property type="entry name" value="NDUFAF1"/>
</dbReference>